<gene>
    <name evidence="4" type="ORF">E4U09_003725</name>
</gene>
<dbReference type="GO" id="GO:0046872">
    <property type="term" value="F:metal ion binding"/>
    <property type="evidence" value="ECO:0007669"/>
    <property type="project" value="UniProtKB-KW"/>
</dbReference>
<keyword evidence="5" id="KW-1185">Reference proteome</keyword>
<dbReference type="InterPro" id="IPR050231">
    <property type="entry name" value="Iron_ascorbate_oxido_reductase"/>
</dbReference>
<dbReference type="InterPro" id="IPR044861">
    <property type="entry name" value="IPNS-like_FE2OG_OXY"/>
</dbReference>
<evidence type="ECO:0000256" key="1">
    <source>
        <dbReference type="ARBA" id="ARBA00008056"/>
    </source>
</evidence>
<reference evidence="4 5" key="1">
    <citation type="journal article" date="2020" name="bioRxiv">
        <title>Whole genome comparisons of ergot fungi reveals the divergence and evolution of species within the genus Claviceps are the result of varying mechanisms driving genome evolution and host range expansion.</title>
        <authorList>
            <person name="Wyka S.A."/>
            <person name="Mondo S.J."/>
            <person name="Liu M."/>
            <person name="Dettman J."/>
            <person name="Nalam V."/>
            <person name="Broders K.D."/>
        </authorList>
    </citation>
    <scope>NUCLEOTIDE SEQUENCE [LARGE SCALE GENOMIC DNA]</scope>
    <source>
        <strain evidence="4 5">Clav52</strain>
    </source>
</reference>
<dbReference type="PANTHER" id="PTHR47990">
    <property type="entry name" value="2-OXOGLUTARATE (2OG) AND FE(II)-DEPENDENT OXYGENASE SUPERFAMILY PROTEIN-RELATED"/>
    <property type="match status" value="1"/>
</dbReference>
<dbReference type="AlphaFoldDB" id="A0A9P7QRH4"/>
<dbReference type="Pfam" id="PF03171">
    <property type="entry name" value="2OG-FeII_Oxy"/>
    <property type="match status" value="1"/>
</dbReference>
<sequence>MHSLSTPASPLIALPAEKLASLRTISLHHLENGSIKENLSLLQTCVEDGFFYLDLTHPDHVTILDCVRDIFDMSEGLFRYPDEVKNLFDVDKVSRLKLNGYKPKGRNITSKDGRGDGFESWALSRNGLLQLSGEAFPHPPLVAAHQDQLRTLIRFLNRATHTIMSSLSTSLLIPDGQRFEEFQGLDRPSPDLLRLLKYHANTSPVGVPQTPHTDMGSLTFVFSDVPGLQVLPVSMSQKPAECNESDWLYVVPKPGHAIVNVGDCLTMMSNGLLKSALHRVGPVAGCAMPERYSMAYLARPEDHAVLRGAASPLLPRIVSEEGMDETPVTSGAWIEQKFKALRGKDVVNKAGFDQVITGGRGVLV</sequence>
<evidence type="ECO:0000259" key="3">
    <source>
        <dbReference type="PROSITE" id="PS51471"/>
    </source>
</evidence>
<dbReference type="GO" id="GO:0016491">
    <property type="term" value="F:oxidoreductase activity"/>
    <property type="evidence" value="ECO:0007669"/>
    <property type="project" value="UniProtKB-KW"/>
</dbReference>
<evidence type="ECO:0000256" key="2">
    <source>
        <dbReference type="RuleBase" id="RU003682"/>
    </source>
</evidence>
<proteinExistence type="inferred from homology"/>
<protein>
    <recommendedName>
        <fullName evidence="3">Fe2OG dioxygenase domain-containing protein</fullName>
    </recommendedName>
</protein>
<dbReference type="PROSITE" id="PS51471">
    <property type="entry name" value="FE2OG_OXY"/>
    <property type="match status" value="1"/>
</dbReference>
<feature type="domain" description="Fe2OG dioxygenase" evidence="3">
    <location>
        <begin position="189"/>
        <end position="300"/>
    </location>
</feature>
<accession>A0A9P7QRH4</accession>
<dbReference type="SUPFAM" id="SSF51197">
    <property type="entry name" value="Clavaminate synthase-like"/>
    <property type="match status" value="1"/>
</dbReference>
<organism evidence="4 5">
    <name type="scientific">Claviceps aff. purpurea</name>
    <dbReference type="NCBI Taxonomy" id="1967640"/>
    <lineage>
        <taxon>Eukaryota</taxon>
        <taxon>Fungi</taxon>
        <taxon>Dikarya</taxon>
        <taxon>Ascomycota</taxon>
        <taxon>Pezizomycotina</taxon>
        <taxon>Sordariomycetes</taxon>
        <taxon>Hypocreomycetidae</taxon>
        <taxon>Hypocreales</taxon>
        <taxon>Clavicipitaceae</taxon>
        <taxon>Claviceps</taxon>
    </lineage>
</organism>
<evidence type="ECO:0000313" key="5">
    <source>
        <dbReference type="Proteomes" id="UP000707071"/>
    </source>
</evidence>
<dbReference type="Gene3D" id="2.60.120.330">
    <property type="entry name" value="B-lactam Antibiotic, Isopenicillin N Synthase, Chain"/>
    <property type="match status" value="1"/>
</dbReference>
<keyword evidence="2" id="KW-0560">Oxidoreductase</keyword>
<keyword evidence="2" id="KW-0479">Metal-binding</keyword>
<name>A0A9P7QRH4_9HYPO</name>
<dbReference type="InterPro" id="IPR005123">
    <property type="entry name" value="Oxoglu/Fe-dep_dioxygenase_dom"/>
</dbReference>
<evidence type="ECO:0000313" key="4">
    <source>
        <dbReference type="EMBL" id="KAG6303882.1"/>
    </source>
</evidence>
<dbReference type="Proteomes" id="UP000707071">
    <property type="component" value="Unassembled WGS sequence"/>
</dbReference>
<keyword evidence="2" id="KW-0408">Iron</keyword>
<comment type="caution">
    <text evidence="4">The sequence shown here is derived from an EMBL/GenBank/DDBJ whole genome shotgun (WGS) entry which is preliminary data.</text>
</comment>
<dbReference type="EMBL" id="SRRH01000003">
    <property type="protein sequence ID" value="KAG6303882.1"/>
    <property type="molecule type" value="Genomic_DNA"/>
</dbReference>
<dbReference type="InterPro" id="IPR027443">
    <property type="entry name" value="IPNS-like_sf"/>
</dbReference>
<comment type="similarity">
    <text evidence="1 2">Belongs to the iron/ascorbate-dependent oxidoreductase family.</text>
</comment>